<sequence length="78" mass="9193">MKKNFNFVFTIKFQFNESVFKVTSRIFKKWINMRISHNSGILIYFKINGPLTLKIVGIKRMLQIGVHAFGNSNLREEI</sequence>
<gene>
    <name evidence="1" type="ORF">BpHYR1_048910</name>
</gene>
<name>A0A3M7S112_BRAPC</name>
<dbReference type="Proteomes" id="UP000276133">
    <property type="component" value="Unassembled WGS sequence"/>
</dbReference>
<organism evidence="1 2">
    <name type="scientific">Brachionus plicatilis</name>
    <name type="common">Marine rotifer</name>
    <name type="synonym">Brachionus muelleri</name>
    <dbReference type="NCBI Taxonomy" id="10195"/>
    <lineage>
        <taxon>Eukaryota</taxon>
        <taxon>Metazoa</taxon>
        <taxon>Spiralia</taxon>
        <taxon>Gnathifera</taxon>
        <taxon>Rotifera</taxon>
        <taxon>Eurotatoria</taxon>
        <taxon>Monogononta</taxon>
        <taxon>Pseudotrocha</taxon>
        <taxon>Ploima</taxon>
        <taxon>Brachionidae</taxon>
        <taxon>Brachionus</taxon>
    </lineage>
</organism>
<accession>A0A3M7S112</accession>
<keyword evidence="2" id="KW-1185">Reference proteome</keyword>
<evidence type="ECO:0000313" key="1">
    <source>
        <dbReference type="EMBL" id="RNA29501.1"/>
    </source>
</evidence>
<comment type="caution">
    <text evidence="1">The sequence shown here is derived from an EMBL/GenBank/DDBJ whole genome shotgun (WGS) entry which is preliminary data.</text>
</comment>
<proteinExistence type="predicted"/>
<reference evidence="1 2" key="1">
    <citation type="journal article" date="2018" name="Sci. Rep.">
        <title>Genomic signatures of local adaptation to the degree of environmental predictability in rotifers.</title>
        <authorList>
            <person name="Franch-Gras L."/>
            <person name="Hahn C."/>
            <person name="Garcia-Roger E.M."/>
            <person name="Carmona M.J."/>
            <person name="Serra M."/>
            <person name="Gomez A."/>
        </authorList>
    </citation>
    <scope>NUCLEOTIDE SEQUENCE [LARGE SCALE GENOMIC DNA]</scope>
    <source>
        <strain evidence="1">HYR1</strain>
    </source>
</reference>
<dbReference type="AlphaFoldDB" id="A0A3M7S112"/>
<dbReference type="EMBL" id="REGN01002211">
    <property type="protein sequence ID" value="RNA29501.1"/>
    <property type="molecule type" value="Genomic_DNA"/>
</dbReference>
<protein>
    <submittedName>
        <fullName evidence="1">Uncharacterized protein</fullName>
    </submittedName>
</protein>
<evidence type="ECO:0000313" key="2">
    <source>
        <dbReference type="Proteomes" id="UP000276133"/>
    </source>
</evidence>